<dbReference type="InParanoid" id="G2YYP1"/>
<evidence type="ECO:0000313" key="1">
    <source>
        <dbReference type="EMBL" id="CCD56739.1"/>
    </source>
</evidence>
<sequence>MAKTRRVGSTGSNRAVYLQSTYGGDLVLGFSSDRLPFLTSRRLKSRLWR</sequence>
<reference evidence="2" key="1">
    <citation type="journal article" date="2011" name="PLoS Genet.">
        <title>Genomic analysis of the necrotrophic fungal pathogens Sclerotinia sclerotiorum and Botrytis cinerea.</title>
        <authorList>
            <person name="Amselem J."/>
            <person name="Cuomo C.A."/>
            <person name="van Kan J.A."/>
            <person name="Viaud M."/>
            <person name="Benito E.P."/>
            <person name="Couloux A."/>
            <person name="Coutinho P.M."/>
            <person name="de Vries R.P."/>
            <person name="Dyer P.S."/>
            <person name="Fillinger S."/>
            <person name="Fournier E."/>
            <person name="Gout L."/>
            <person name="Hahn M."/>
            <person name="Kohn L."/>
            <person name="Lapalu N."/>
            <person name="Plummer K.M."/>
            <person name="Pradier J.M."/>
            <person name="Quevillon E."/>
            <person name="Sharon A."/>
            <person name="Simon A."/>
            <person name="ten Have A."/>
            <person name="Tudzynski B."/>
            <person name="Tudzynski P."/>
            <person name="Wincker P."/>
            <person name="Andrew M."/>
            <person name="Anthouard V."/>
            <person name="Beever R.E."/>
            <person name="Beffa R."/>
            <person name="Benoit I."/>
            <person name="Bouzid O."/>
            <person name="Brault B."/>
            <person name="Chen Z."/>
            <person name="Choquer M."/>
            <person name="Collemare J."/>
            <person name="Cotton P."/>
            <person name="Danchin E.G."/>
            <person name="Da Silva C."/>
            <person name="Gautier A."/>
            <person name="Giraud C."/>
            <person name="Giraud T."/>
            <person name="Gonzalez C."/>
            <person name="Grossetete S."/>
            <person name="Guldener U."/>
            <person name="Henrissat B."/>
            <person name="Howlett B.J."/>
            <person name="Kodira C."/>
            <person name="Kretschmer M."/>
            <person name="Lappartient A."/>
            <person name="Leroch M."/>
            <person name="Levis C."/>
            <person name="Mauceli E."/>
            <person name="Neuveglise C."/>
            <person name="Oeser B."/>
            <person name="Pearson M."/>
            <person name="Poulain J."/>
            <person name="Poussereau N."/>
            <person name="Quesneville H."/>
            <person name="Rascle C."/>
            <person name="Schumacher J."/>
            <person name="Segurens B."/>
            <person name="Sexton A."/>
            <person name="Silva E."/>
            <person name="Sirven C."/>
            <person name="Soanes D.M."/>
            <person name="Talbot N.J."/>
            <person name="Templeton M."/>
            <person name="Yandava C."/>
            <person name="Yarden O."/>
            <person name="Zeng Q."/>
            <person name="Rollins J.A."/>
            <person name="Lebrun M.H."/>
            <person name="Dickman M."/>
        </authorList>
    </citation>
    <scope>NUCLEOTIDE SEQUENCE [LARGE SCALE GENOMIC DNA]</scope>
    <source>
        <strain evidence="2">T4</strain>
    </source>
</reference>
<dbReference type="Proteomes" id="UP000008177">
    <property type="component" value="Unplaced contigs"/>
</dbReference>
<protein>
    <submittedName>
        <fullName evidence="1">Uncharacterized protein</fullName>
    </submittedName>
</protein>
<name>G2YYP1_BOTF4</name>
<evidence type="ECO:0000313" key="2">
    <source>
        <dbReference type="Proteomes" id="UP000008177"/>
    </source>
</evidence>
<proteinExistence type="predicted"/>
<accession>G2YYP1</accession>
<gene>
    <name evidence="1" type="ORF">BofuT4_uP140010.1</name>
</gene>
<dbReference type="AlphaFoldDB" id="G2YYP1"/>
<dbReference type="HOGENOM" id="CLU_3142943_0_0_1"/>
<dbReference type="EMBL" id="FQ790362">
    <property type="protein sequence ID" value="CCD56739.1"/>
    <property type="molecule type" value="Genomic_DNA"/>
</dbReference>
<organism evidence="1 2">
    <name type="scientific">Botryotinia fuckeliana (strain T4)</name>
    <name type="common">Noble rot fungus</name>
    <name type="synonym">Botrytis cinerea</name>
    <dbReference type="NCBI Taxonomy" id="999810"/>
    <lineage>
        <taxon>Eukaryota</taxon>
        <taxon>Fungi</taxon>
        <taxon>Dikarya</taxon>
        <taxon>Ascomycota</taxon>
        <taxon>Pezizomycotina</taxon>
        <taxon>Leotiomycetes</taxon>
        <taxon>Helotiales</taxon>
        <taxon>Sclerotiniaceae</taxon>
        <taxon>Botrytis</taxon>
    </lineage>
</organism>